<accession>A0A0D5XW39</accession>
<feature type="compositionally biased region" description="Basic and acidic residues" evidence="1">
    <location>
        <begin position="1"/>
        <end position="14"/>
    </location>
</feature>
<dbReference type="Proteomes" id="UP000032748">
    <property type="component" value="Chromosome"/>
</dbReference>
<gene>
    <name evidence="2" type="ORF">PCL1606_18290</name>
</gene>
<dbReference type="KEGG" id="pcz:PCL1606_18290"/>
<proteinExistence type="predicted"/>
<evidence type="ECO:0000313" key="2">
    <source>
        <dbReference type="EMBL" id="AKA23283.1"/>
    </source>
</evidence>
<evidence type="ECO:0000256" key="1">
    <source>
        <dbReference type="SAM" id="MobiDB-lite"/>
    </source>
</evidence>
<dbReference type="AlphaFoldDB" id="A0A0D5XW39"/>
<dbReference type="EMBL" id="CP011110">
    <property type="protein sequence ID" value="AKA23283.1"/>
    <property type="molecule type" value="Genomic_DNA"/>
</dbReference>
<protein>
    <submittedName>
        <fullName evidence="2">Uncharacterized protein</fullName>
    </submittedName>
</protein>
<feature type="compositionally biased region" description="Basic and acidic residues" evidence="1">
    <location>
        <begin position="58"/>
        <end position="69"/>
    </location>
</feature>
<sequence length="90" mass="10166">MLDVGDSHAPDHPGQRPGNGGQLSQHHAPGDHVRLTRTHDGSCSTRKQKPAGEGRSSGGERQEKQAERRRQGRKTWRSWMTSYFLIIRRP</sequence>
<evidence type="ECO:0000313" key="3">
    <source>
        <dbReference type="Proteomes" id="UP000032748"/>
    </source>
</evidence>
<organism evidence="2 3">
    <name type="scientific">Pseudomonas chlororaphis</name>
    <dbReference type="NCBI Taxonomy" id="587753"/>
    <lineage>
        <taxon>Bacteria</taxon>
        <taxon>Pseudomonadati</taxon>
        <taxon>Pseudomonadota</taxon>
        <taxon>Gammaproteobacteria</taxon>
        <taxon>Pseudomonadales</taxon>
        <taxon>Pseudomonadaceae</taxon>
        <taxon>Pseudomonas</taxon>
    </lineage>
</organism>
<reference evidence="2 3" key="1">
    <citation type="journal article" date="2015" name="Mol. Plant Microbe Interact.">
        <title>Comparative Genomic Analysis of Pseudomonas chlororaphis PCL1606 Reveals New Insight into Antifungal Compounds Involved in Biocontrol.</title>
        <authorList>
            <person name="Calderon C.E."/>
            <person name="Ramos C."/>
            <person name="de Vicente A."/>
            <person name="Cazorla F.M."/>
        </authorList>
    </citation>
    <scope>NUCLEOTIDE SEQUENCE [LARGE SCALE GENOMIC DNA]</scope>
    <source>
        <strain evidence="2 3">PCL1606</strain>
    </source>
</reference>
<feature type="compositionally biased region" description="Basic and acidic residues" evidence="1">
    <location>
        <begin position="28"/>
        <end position="40"/>
    </location>
</feature>
<feature type="region of interest" description="Disordered" evidence="1">
    <location>
        <begin position="1"/>
        <end position="75"/>
    </location>
</feature>
<name>A0A0D5XW39_9PSED</name>